<comment type="caution">
    <text evidence="1">The sequence shown here is derived from an EMBL/GenBank/DDBJ whole genome shotgun (WGS) entry which is preliminary data.</text>
</comment>
<name>A0A4Y2JTC6_ARAVE</name>
<protein>
    <submittedName>
        <fullName evidence="1">Uncharacterized protein</fullName>
    </submittedName>
</protein>
<gene>
    <name evidence="1" type="ORF">AVEN_106213_1</name>
</gene>
<dbReference type="EMBL" id="BGPR01003802">
    <property type="protein sequence ID" value="GBM92592.1"/>
    <property type="molecule type" value="Genomic_DNA"/>
</dbReference>
<sequence>MTSFKVHLQCCEEIKSNGAISGLYIGCSKAFHWNRSCKSRVIKAVYGPALSCNNRTPFESCPVISLPNALCSGTIPGRIHGHSTRCKINRQQTLVAPKDCGHNFLREWHCFEFPMGKTKGVSIKLMFSSSQVSRVSPTFRSL</sequence>
<dbReference type="Proteomes" id="UP000499080">
    <property type="component" value="Unassembled WGS sequence"/>
</dbReference>
<organism evidence="1 2">
    <name type="scientific">Araneus ventricosus</name>
    <name type="common">Orbweaver spider</name>
    <name type="synonym">Epeira ventricosa</name>
    <dbReference type="NCBI Taxonomy" id="182803"/>
    <lineage>
        <taxon>Eukaryota</taxon>
        <taxon>Metazoa</taxon>
        <taxon>Ecdysozoa</taxon>
        <taxon>Arthropoda</taxon>
        <taxon>Chelicerata</taxon>
        <taxon>Arachnida</taxon>
        <taxon>Araneae</taxon>
        <taxon>Araneomorphae</taxon>
        <taxon>Entelegynae</taxon>
        <taxon>Araneoidea</taxon>
        <taxon>Araneidae</taxon>
        <taxon>Araneus</taxon>
    </lineage>
</organism>
<reference evidence="1 2" key="1">
    <citation type="journal article" date="2019" name="Sci. Rep.">
        <title>Orb-weaving spider Araneus ventricosus genome elucidates the spidroin gene catalogue.</title>
        <authorList>
            <person name="Kono N."/>
            <person name="Nakamura H."/>
            <person name="Ohtoshi R."/>
            <person name="Moran D.A.P."/>
            <person name="Shinohara A."/>
            <person name="Yoshida Y."/>
            <person name="Fujiwara M."/>
            <person name="Mori M."/>
            <person name="Tomita M."/>
            <person name="Arakawa K."/>
        </authorList>
    </citation>
    <scope>NUCLEOTIDE SEQUENCE [LARGE SCALE GENOMIC DNA]</scope>
</reference>
<evidence type="ECO:0000313" key="2">
    <source>
        <dbReference type="Proteomes" id="UP000499080"/>
    </source>
</evidence>
<keyword evidence="2" id="KW-1185">Reference proteome</keyword>
<proteinExistence type="predicted"/>
<accession>A0A4Y2JTC6</accession>
<dbReference type="AlphaFoldDB" id="A0A4Y2JTC6"/>
<evidence type="ECO:0000313" key="1">
    <source>
        <dbReference type="EMBL" id="GBM92592.1"/>
    </source>
</evidence>